<dbReference type="Pfam" id="PF03234">
    <property type="entry name" value="CDC37_N"/>
    <property type="match status" value="1"/>
</dbReference>
<dbReference type="InterPro" id="IPR013855">
    <property type="entry name" value="Cdc37_N_dom"/>
</dbReference>
<dbReference type="HOGENOM" id="CLU_046495_0_0_1"/>
<feature type="domain" description="Cdc37 C-terminal" evidence="7">
    <location>
        <begin position="269"/>
        <end position="352"/>
    </location>
</feature>
<evidence type="ECO:0000313" key="10">
    <source>
        <dbReference type="EnsemblProtists" id="EOD42167"/>
    </source>
</evidence>
<comment type="subcellular location">
    <subcellularLocation>
        <location evidence="1">Cytoplasm</location>
    </subcellularLocation>
</comment>
<dbReference type="GO" id="GO:0051082">
    <property type="term" value="F:unfolded protein binding"/>
    <property type="evidence" value="ECO:0007669"/>
    <property type="project" value="TreeGrafter"/>
</dbReference>
<feature type="domain" description="Cdc37 N-terminal" evidence="9">
    <location>
        <begin position="2"/>
        <end position="284"/>
    </location>
</feature>
<feature type="region of interest" description="Disordered" evidence="6">
    <location>
        <begin position="240"/>
        <end position="275"/>
    </location>
</feature>
<dbReference type="Pfam" id="PF08564">
    <property type="entry name" value="CDC37_C"/>
    <property type="match status" value="1"/>
</dbReference>
<dbReference type="GeneID" id="17287437"/>
<dbReference type="InterPro" id="IPR038189">
    <property type="entry name" value="Cdc37_Hsp90-bd_sf"/>
</dbReference>
<dbReference type="GO" id="GO:0031072">
    <property type="term" value="F:heat shock protein binding"/>
    <property type="evidence" value="ECO:0007669"/>
    <property type="project" value="TreeGrafter"/>
</dbReference>
<feature type="compositionally biased region" description="Low complexity" evidence="6">
    <location>
        <begin position="90"/>
        <end position="101"/>
    </location>
</feature>
<dbReference type="SMART" id="SM01070">
    <property type="entry name" value="CDC37_M"/>
    <property type="match status" value="1"/>
</dbReference>
<dbReference type="Gene3D" id="1.20.58.610">
    <property type="entry name" value="Cdc37, Hsp90 binding domain"/>
    <property type="match status" value="1"/>
</dbReference>
<dbReference type="InterPro" id="IPR013874">
    <property type="entry name" value="Cdc37_Hsp90-bd"/>
</dbReference>
<reference evidence="11" key="1">
    <citation type="journal article" date="2013" name="Nature">
        <title>Pan genome of the phytoplankton Emiliania underpins its global distribution.</title>
        <authorList>
            <person name="Read B.A."/>
            <person name="Kegel J."/>
            <person name="Klute M.J."/>
            <person name="Kuo A."/>
            <person name="Lefebvre S.C."/>
            <person name="Maumus F."/>
            <person name="Mayer C."/>
            <person name="Miller J."/>
            <person name="Monier A."/>
            <person name="Salamov A."/>
            <person name="Young J."/>
            <person name="Aguilar M."/>
            <person name="Claverie J.M."/>
            <person name="Frickenhaus S."/>
            <person name="Gonzalez K."/>
            <person name="Herman E.K."/>
            <person name="Lin Y.C."/>
            <person name="Napier J."/>
            <person name="Ogata H."/>
            <person name="Sarno A.F."/>
            <person name="Shmutz J."/>
            <person name="Schroeder D."/>
            <person name="de Vargas C."/>
            <person name="Verret F."/>
            <person name="von Dassow P."/>
            <person name="Valentin K."/>
            <person name="Van de Peer Y."/>
            <person name="Wheeler G."/>
            <person name="Dacks J.B."/>
            <person name="Delwiche C.F."/>
            <person name="Dyhrman S.T."/>
            <person name="Glockner G."/>
            <person name="John U."/>
            <person name="Richards T."/>
            <person name="Worden A.Z."/>
            <person name="Zhang X."/>
            <person name="Grigoriev I.V."/>
            <person name="Allen A.E."/>
            <person name="Bidle K."/>
            <person name="Borodovsky M."/>
            <person name="Bowler C."/>
            <person name="Brownlee C."/>
            <person name="Cock J.M."/>
            <person name="Elias M."/>
            <person name="Gladyshev V.N."/>
            <person name="Groth M."/>
            <person name="Guda C."/>
            <person name="Hadaegh A."/>
            <person name="Iglesias-Rodriguez M.D."/>
            <person name="Jenkins J."/>
            <person name="Jones B.M."/>
            <person name="Lawson T."/>
            <person name="Leese F."/>
            <person name="Lindquist E."/>
            <person name="Lobanov A."/>
            <person name="Lomsadze A."/>
            <person name="Malik S.B."/>
            <person name="Marsh M.E."/>
            <person name="Mackinder L."/>
            <person name="Mock T."/>
            <person name="Mueller-Roeber B."/>
            <person name="Pagarete A."/>
            <person name="Parker M."/>
            <person name="Probert I."/>
            <person name="Quesneville H."/>
            <person name="Raines C."/>
            <person name="Rensing S.A."/>
            <person name="Riano-Pachon D.M."/>
            <person name="Richier S."/>
            <person name="Rokitta S."/>
            <person name="Shiraiwa Y."/>
            <person name="Soanes D.M."/>
            <person name="van der Giezen M."/>
            <person name="Wahlund T.M."/>
            <person name="Williams B."/>
            <person name="Wilson W."/>
            <person name="Wolfe G."/>
            <person name="Wurch L.L."/>
        </authorList>
    </citation>
    <scope>NUCLEOTIDE SEQUENCE</scope>
</reference>
<feature type="compositionally biased region" description="Basic and acidic residues" evidence="6">
    <location>
        <begin position="35"/>
        <end position="51"/>
    </location>
</feature>
<feature type="compositionally biased region" description="Basic and acidic residues" evidence="6">
    <location>
        <begin position="240"/>
        <end position="256"/>
    </location>
</feature>
<proteinExistence type="inferred from homology"/>
<evidence type="ECO:0000313" key="11">
    <source>
        <dbReference type="Proteomes" id="UP000013827"/>
    </source>
</evidence>
<dbReference type="AlphaFoldDB" id="A0A0D3L2D2"/>
<dbReference type="SMART" id="SM01071">
    <property type="entry name" value="CDC37_N"/>
    <property type="match status" value="1"/>
</dbReference>
<evidence type="ECO:0000259" key="8">
    <source>
        <dbReference type="SMART" id="SM01070"/>
    </source>
</evidence>
<sequence>MPINYSKWDNLELSDDEEHFHPNIDNNLMIRLQREKRQQREAEEEKKKQELLAKGTPDALEEMEKLERMKKLHVGNICHDKYSSKHEASKPSSSAEAPQAAKDTKLRVAATEPESFTDGYEEFLRSHTATLEEYAAIDDEDEKSEAYILSHTELLSEHATGYYLLQCISLQAEGKTRSMKKMARQYLLLTYVCDLAKTMPGRDARDAIRPLFRKMEASAESREAFADHLEKYTAHVKTRAEVKKKEDAERAARGGDEEYEYVPLEKGEQLGPGGLDPAEVFESLPREMQEAFGDRDIDALKRILQAMDPDEASRHMKRCVDSGLWNPTGGEGSPDDDEAEAEGRAKPSEVDSSPSAEVDD</sequence>
<feature type="region of interest" description="Disordered" evidence="6">
    <location>
        <begin position="310"/>
        <end position="360"/>
    </location>
</feature>
<feature type="region of interest" description="Disordered" evidence="6">
    <location>
        <begin position="35"/>
        <end position="58"/>
    </location>
</feature>
<keyword evidence="4" id="KW-0143">Chaperone</keyword>
<keyword evidence="3" id="KW-0963">Cytoplasm</keyword>
<feature type="domain" description="Cdc37 Hsp90 binding" evidence="8">
    <location>
        <begin position="92"/>
        <end position="255"/>
    </location>
</feature>
<dbReference type="GO" id="GO:0050821">
    <property type="term" value="P:protein stabilization"/>
    <property type="evidence" value="ECO:0007669"/>
    <property type="project" value="TreeGrafter"/>
</dbReference>
<evidence type="ECO:0000256" key="6">
    <source>
        <dbReference type="SAM" id="MobiDB-lite"/>
    </source>
</evidence>
<dbReference type="GO" id="GO:0051087">
    <property type="term" value="F:protein-folding chaperone binding"/>
    <property type="evidence" value="ECO:0007669"/>
    <property type="project" value="TreeGrafter"/>
</dbReference>
<feature type="compositionally biased region" description="Polar residues" evidence="6">
    <location>
        <begin position="350"/>
        <end position="360"/>
    </location>
</feature>
<evidence type="ECO:0000256" key="4">
    <source>
        <dbReference type="ARBA" id="ARBA00023186"/>
    </source>
</evidence>
<dbReference type="KEGG" id="ehx:EMIHUDRAFT_431974"/>
<name>A0A0D3L2D2_EMIH1</name>
<evidence type="ECO:0000256" key="3">
    <source>
        <dbReference type="ARBA" id="ARBA00022490"/>
    </source>
</evidence>
<dbReference type="RefSeq" id="XP_005794596.1">
    <property type="nucleotide sequence ID" value="XM_005794539.1"/>
</dbReference>
<evidence type="ECO:0000259" key="9">
    <source>
        <dbReference type="SMART" id="SM01071"/>
    </source>
</evidence>
<dbReference type="GO" id="GO:0006457">
    <property type="term" value="P:protein folding"/>
    <property type="evidence" value="ECO:0007669"/>
    <property type="project" value="TreeGrafter"/>
</dbReference>
<dbReference type="PaxDb" id="2903-EOD42167"/>
<comment type="similarity">
    <text evidence="2">Belongs to the CDC37 family.</text>
</comment>
<dbReference type="SUPFAM" id="SSF101391">
    <property type="entry name" value="Hsp90 co-chaperone CDC37"/>
    <property type="match status" value="1"/>
</dbReference>
<evidence type="ECO:0000256" key="5">
    <source>
        <dbReference type="ARBA" id="ARBA00031396"/>
    </source>
</evidence>
<dbReference type="GO" id="GO:0005737">
    <property type="term" value="C:cytoplasm"/>
    <property type="evidence" value="ECO:0007669"/>
    <property type="project" value="UniProtKB-SubCell"/>
</dbReference>
<dbReference type="InterPro" id="IPR013873">
    <property type="entry name" value="Cdc37_C"/>
</dbReference>
<feature type="region of interest" description="Disordered" evidence="6">
    <location>
        <begin position="82"/>
        <end position="104"/>
    </location>
</feature>
<dbReference type="OMA" id="AEQCIII"/>
<organism evidence="10 11">
    <name type="scientific">Emiliania huxleyi (strain CCMP1516)</name>
    <dbReference type="NCBI Taxonomy" id="280463"/>
    <lineage>
        <taxon>Eukaryota</taxon>
        <taxon>Haptista</taxon>
        <taxon>Haptophyta</taxon>
        <taxon>Prymnesiophyceae</taxon>
        <taxon>Isochrysidales</taxon>
        <taxon>Noelaerhabdaceae</taxon>
        <taxon>Emiliania</taxon>
    </lineage>
</organism>
<dbReference type="SMART" id="SM01069">
    <property type="entry name" value="CDC37_C"/>
    <property type="match status" value="1"/>
</dbReference>
<evidence type="ECO:0000259" key="7">
    <source>
        <dbReference type="SMART" id="SM01069"/>
    </source>
</evidence>
<dbReference type="Gene3D" id="6.10.140.250">
    <property type="match status" value="1"/>
</dbReference>
<evidence type="ECO:0000256" key="1">
    <source>
        <dbReference type="ARBA" id="ARBA00004496"/>
    </source>
</evidence>
<dbReference type="STRING" id="2903.R1E445"/>
<protein>
    <recommendedName>
        <fullName evidence="5">Hsp90 chaperone protein kinase-targeting subunit</fullName>
    </recommendedName>
</protein>
<dbReference type="EnsemblProtists" id="EOD42167">
    <property type="protein sequence ID" value="EOD42167"/>
    <property type="gene ID" value="EMIHUDRAFT_431974"/>
</dbReference>
<dbReference type="InterPro" id="IPR004918">
    <property type="entry name" value="Cdc37"/>
</dbReference>
<dbReference type="GO" id="GO:0019901">
    <property type="term" value="F:protein kinase binding"/>
    <property type="evidence" value="ECO:0007669"/>
    <property type="project" value="InterPro"/>
</dbReference>
<dbReference type="PANTHER" id="PTHR12800">
    <property type="entry name" value="CDC37-RELATED"/>
    <property type="match status" value="1"/>
</dbReference>
<accession>A0A0D3L2D2</accession>
<dbReference type="eggNOG" id="KOG2260">
    <property type="taxonomic scope" value="Eukaryota"/>
</dbReference>
<keyword evidence="11" id="KW-1185">Reference proteome</keyword>
<feature type="compositionally biased region" description="Basic and acidic residues" evidence="6">
    <location>
        <begin position="311"/>
        <end position="320"/>
    </location>
</feature>
<reference evidence="10" key="2">
    <citation type="submission" date="2024-10" db="UniProtKB">
        <authorList>
            <consortium name="EnsemblProtists"/>
        </authorList>
    </citation>
    <scope>IDENTIFICATION</scope>
</reference>
<dbReference type="Pfam" id="PF08565">
    <property type="entry name" value="CDC37_M"/>
    <property type="match status" value="1"/>
</dbReference>
<dbReference type="Proteomes" id="UP000013827">
    <property type="component" value="Unassembled WGS sequence"/>
</dbReference>
<dbReference type="PANTHER" id="PTHR12800:SF4">
    <property type="entry name" value="HSP90 CO-CHAPERONE CDC37"/>
    <property type="match status" value="1"/>
</dbReference>
<evidence type="ECO:0000256" key="2">
    <source>
        <dbReference type="ARBA" id="ARBA00006222"/>
    </source>
</evidence>